<proteinExistence type="predicted"/>
<dbReference type="VEuPathDB" id="MicrosporidiaDB:HERIO_392"/>
<gene>
    <name evidence="1" type="ORF">HERIO_392</name>
</gene>
<evidence type="ECO:0000313" key="2">
    <source>
        <dbReference type="Proteomes" id="UP000192356"/>
    </source>
</evidence>
<reference evidence="1 2" key="1">
    <citation type="journal article" date="2017" name="Environ. Microbiol.">
        <title>Decay of the glycolytic pathway and adaptation to intranuclear parasitism within Enterocytozoonidae microsporidia.</title>
        <authorList>
            <person name="Wiredu Boakye D."/>
            <person name="Jaroenlak P."/>
            <person name="Prachumwat A."/>
            <person name="Williams T.A."/>
            <person name="Bateman K.S."/>
            <person name="Itsathitphaisarn O."/>
            <person name="Sritunyalucksana K."/>
            <person name="Paszkiewicz K.H."/>
            <person name="Moore K.A."/>
            <person name="Stentiford G.D."/>
            <person name="Williams B.A."/>
        </authorList>
    </citation>
    <scope>NUCLEOTIDE SEQUENCE [LARGE SCALE GENOMIC DNA]</scope>
    <source>
        <strain evidence="1 2">GB1</strain>
    </source>
</reference>
<accession>A0A1X0QD67</accession>
<sequence length="543" mass="65482">MKDIKKLNMNVDIDVIYFYRNIREYYKEDKDVFNSVEKIKRLSSESVSKCLYIIAKQIRYEMEGIEYDDELKSILTKSNKKTSDSFYIKHFDKLIKPLIKENMSSLIELIKNIYKKYKINHFNLLLELIDKNDKKTFLYVRIEKLLAEGKSVKNDKDNVITKDILIKDLLTNLSLDNEEEDLIDTFIKHFNEHDNECLEYLFKLIEFRFDTKLFVLLIKLIPSKSFFGVSNDYNLPFYFYKYITINDLWCTIIKENMIINSYVIKYYLEYFYYYEFHSIHAVKIFKKIILYLETNNINKKYIHHILNSILRNKSKIIHKLILTLLKDVIPLLLDDDLDNDLNKELNEFIENNKDFIIIDKDKLHKSIINEFKPDNEGYDRSKYIKHKDIANDENLIFKDTIRFTCTDTKDIPMSFFKEDFNRIEKLKQFDRLCSIVMLNEFHKQHDNKEYSVNELIKTLILKSVSSKELVLSVLVNNWNKFDKEFITTTAMKIINEEDNTLDWRYKSLIINNYEKLNLDKELVIETFKDDKIFYIRKLIENLK</sequence>
<dbReference type="Proteomes" id="UP000192356">
    <property type="component" value="Unassembled WGS sequence"/>
</dbReference>
<name>A0A1X0QD67_9MICR</name>
<dbReference type="EMBL" id="LVKB01000011">
    <property type="protein sequence ID" value="ORD97759.1"/>
    <property type="molecule type" value="Genomic_DNA"/>
</dbReference>
<protein>
    <submittedName>
        <fullName evidence="1">Uncharacterized protein</fullName>
    </submittedName>
</protein>
<keyword evidence="2" id="KW-1185">Reference proteome</keyword>
<comment type="caution">
    <text evidence="1">The sequence shown here is derived from an EMBL/GenBank/DDBJ whole genome shotgun (WGS) entry which is preliminary data.</text>
</comment>
<dbReference type="AlphaFoldDB" id="A0A1X0QD67"/>
<organism evidence="1 2">
    <name type="scientific">Hepatospora eriocheir</name>
    <dbReference type="NCBI Taxonomy" id="1081669"/>
    <lineage>
        <taxon>Eukaryota</taxon>
        <taxon>Fungi</taxon>
        <taxon>Fungi incertae sedis</taxon>
        <taxon>Microsporidia</taxon>
        <taxon>Hepatosporidae</taxon>
        <taxon>Hepatospora</taxon>
    </lineage>
</organism>
<evidence type="ECO:0000313" key="1">
    <source>
        <dbReference type="EMBL" id="ORD97759.1"/>
    </source>
</evidence>
<dbReference type="VEuPathDB" id="MicrosporidiaDB:A0H76_2738"/>